<keyword evidence="6 7" id="KW-0472">Membrane</keyword>
<comment type="similarity">
    <text evidence="2">Belongs to the UbiA prenyltransferase family.</text>
</comment>
<dbReference type="CDD" id="cd13960">
    <property type="entry name" value="PT_UbiA_HPT1"/>
    <property type="match status" value="1"/>
</dbReference>
<evidence type="ECO:0000256" key="4">
    <source>
        <dbReference type="ARBA" id="ARBA00022692"/>
    </source>
</evidence>
<comment type="subcellular location">
    <subcellularLocation>
        <location evidence="1">Plastid</location>
        <location evidence="1">Chloroplast membrane</location>
        <topology evidence="1">Multi-pass membrane protein</topology>
    </subcellularLocation>
</comment>
<dbReference type="EMBL" id="JAJJMA010303486">
    <property type="protein sequence ID" value="MCL7048334.1"/>
    <property type="molecule type" value="Genomic_DNA"/>
</dbReference>
<dbReference type="GO" id="GO:0004659">
    <property type="term" value="F:prenyltransferase activity"/>
    <property type="evidence" value="ECO:0007669"/>
    <property type="project" value="InterPro"/>
</dbReference>
<reference evidence="8" key="1">
    <citation type="submission" date="2022-03" db="EMBL/GenBank/DDBJ databases">
        <title>A functionally conserved STORR gene fusion in Papaver species that diverged 16.8 million years ago.</title>
        <authorList>
            <person name="Catania T."/>
        </authorList>
    </citation>
    <scope>NUCLEOTIDE SEQUENCE</scope>
    <source>
        <strain evidence="8">S-191538</strain>
    </source>
</reference>
<feature type="transmembrane region" description="Helical" evidence="7">
    <location>
        <begin position="255"/>
        <end position="276"/>
    </location>
</feature>
<dbReference type="Proteomes" id="UP001177140">
    <property type="component" value="Unassembled WGS sequence"/>
</dbReference>
<feature type="transmembrane region" description="Helical" evidence="7">
    <location>
        <begin position="106"/>
        <end position="123"/>
    </location>
</feature>
<comment type="caution">
    <text evidence="8">The sequence shown here is derived from an EMBL/GenBank/DDBJ whole genome shotgun (WGS) entry which is preliminary data.</text>
</comment>
<proteinExistence type="inferred from homology"/>
<gene>
    <name evidence="8" type="ORF">MKW94_007226</name>
</gene>
<evidence type="ECO:0000256" key="2">
    <source>
        <dbReference type="ARBA" id="ARBA00005985"/>
    </source>
</evidence>
<dbReference type="GO" id="GO:0016020">
    <property type="term" value="C:membrane"/>
    <property type="evidence" value="ECO:0007669"/>
    <property type="project" value="UniProtKB-SubCell"/>
</dbReference>
<feature type="transmembrane region" description="Helical" evidence="7">
    <location>
        <begin position="202"/>
        <end position="221"/>
    </location>
</feature>
<feature type="transmembrane region" description="Helical" evidence="7">
    <location>
        <begin position="228"/>
        <end position="249"/>
    </location>
</feature>
<dbReference type="AlphaFoldDB" id="A0AA41VW41"/>
<evidence type="ECO:0000256" key="7">
    <source>
        <dbReference type="SAM" id="Phobius"/>
    </source>
</evidence>
<keyword evidence="3" id="KW-0808">Transferase</keyword>
<dbReference type="Pfam" id="PF01040">
    <property type="entry name" value="UbiA"/>
    <property type="match status" value="1"/>
</dbReference>
<keyword evidence="5 7" id="KW-1133">Transmembrane helix</keyword>
<feature type="transmembrane region" description="Helical" evidence="7">
    <location>
        <begin position="129"/>
        <end position="151"/>
    </location>
</feature>
<dbReference type="InterPro" id="IPR044502">
    <property type="entry name" value="AtHST-like"/>
</dbReference>
<dbReference type="InterPro" id="IPR044878">
    <property type="entry name" value="UbiA_sf"/>
</dbReference>
<accession>A0AA41VW41</accession>
<evidence type="ECO:0000256" key="3">
    <source>
        <dbReference type="ARBA" id="ARBA00022679"/>
    </source>
</evidence>
<name>A0AA41VW41_PAPNU</name>
<feature type="transmembrane region" description="Helical" evidence="7">
    <location>
        <begin position="365"/>
        <end position="382"/>
    </location>
</feature>
<feature type="transmembrane region" description="Helical" evidence="7">
    <location>
        <begin position="394"/>
        <end position="414"/>
    </location>
</feature>
<keyword evidence="9" id="KW-1185">Reference proteome</keyword>
<dbReference type="PANTHER" id="PTHR43009:SF7">
    <property type="entry name" value="HOMOGENTISATE GERANYLGERANYLTRANSFERASE, CHLOROPLASTIC"/>
    <property type="match status" value="1"/>
</dbReference>
<dbReference type="InterPro" id="IPR000537">
    <property type="entry name" value="UbiA_prenyltransferase"/>
</dbReference>
<evidence type="ECO:0000256" key="5">
    <source>
        <dbReference type="ARBA" id="ARBA00022989"/>
    </source>
</evidence>
<dbReference type="PANTHER" id="PTHR43009">
    <property type="entry name" value="HOMOGENTISATE SOLANESYLTRANSFERASE, CHLOROPLASTIC"/>
    <property type="match status" value="1"/>
</dbReference>
<feature type="transmembrane region" description="Helical" evidence="7">
    <location>
        <begin position="288"/>
        <end position="310"/>
    </location>
</feature>
<feature type="transmembrane region" description="Helical" evidence="7">
    <location>
        <begin position="336"/>
        <end position="358"/>
    </location>
</feature>
<keyword evidence="4 7" id="KW-0812">Transmembrane</keyword>
<evidence type="ECO:0000313" key="8">
    <source>
        <dbReference type="EMBL" id="MCL7048334.1"/>
    </source>
</evidence>
<evidence type="ECO:0000313" key="9">
    <source>
        <dbReference type="Proteomes" id="UP001177140"/>
    </source>
</evidence>
<sequence length="415" mass="46229">MYMGFVTQVYSLYVPIPAQVNLSYSTPDQDYYCFNRILKRHAQGFSALTNNIGKSSFISKSPETRCSSSILKTSEYATEPEDDHSRSSRTSILKQLNAFRRFTRPHTIIGTVAGIISVSLLPIETAADLSLNFVVGVVKALIPALLMNIYVVGLNQLFDVEIDKINKPDLPIAAGDLSMANGITIVSASSILSLAMGLTFQSPPLLCALIISFFFGSVYSIEMITFQYICPVISFYFPILVLSFQLPFLRWKRHAFLAATCILSVRALVVQLAFFVHMQKYVLGKPIAITRSLVFATFFMCFFSAVIALFKDIPDVDGDRDFGIQSFTVSLGQEKVFWLCVNLLLVAYGAAITVGATSSFAISKILTVLGHSVLGSILWLRARHVDLTSKADITSFYMFIWKLFYMEYLLIPLVR</sequence>
<dbReference type="Gene3D" id="1.10.357.140">
    <property type="entry name" value="UbiA prenyltransferase"/>
    <property type="match status" value="1"/>
</dbReference>
<evidence type="ECO:0000256" key="6">
    <source>
        <dbReference type="ARBA" id="ARBA00023136"/>
    </source>
</evidence>
<organism evidence="8 9">
    <name type="scientific">Papaver nudicaule</name>
    <name type="common">Iceland poppy</name>
    <dbReference type="NCBI Taxonomy" id="74823"/>
    <lineage>
        <taxon>Eukaryota</taxon>
        <taxon>Viridiplantae</taxon>
        <taxon>Streptophyta</taxon>
        <taxon>Embryophyta</taxon>
        <taxon>Tracheophyta</taxon>
        <taxon>Spermatophyta</taxon>
        <taxon>Magnoliopsida</taxon>
        <taxon>Ranunculales</taxon>
        <taxon>Papaveraceae</taxon>
        <taxon>Papaveroideae</taxon>
        <taxon>Papaver</taxon>
    </lineage>
</organism>
<protein>
    <submittedName>
        <fullName evidence="8">Uncharacterized protein</fullName>
    </submittedName>
</protein>
<evidence type="ECO:0000256" key="1">
    <source>
        <dbReference type="ARBA" id="ARBA00004508"/>
    </source>
</evidence>